<dbReference type="AlphaFoldDB" id="A0A328BCF7"/>
<dbReference type="PROSITE" id="PS51257">
    <property type="entry name" value="PROKAR_LIPOPROTEIN"/>
    <property type="match status" value="1"/>
</dbReference>
<comment type="caution">
    <text evidence="4">The sequence shown here is derived from an EMBL/GenBank/DDBJ whole genome shotgun (WGS) entry which is preliminary data.</text>
</comment>
<keyword evidence="1 2" id="KW-0732">Signal</keyword>
<evidence type="ECO:0000313" key="5">
    <source>
        <dbReference type="Proteomes" id="UP000248553"/>
    </source>
</evidence>
<dbReference type="InterPro" id="IPR024370">
    <property type="entry name" value="PBP_domain"/>
</dbReference>
<protein>
    <submittedName>
        <fullName evidence="4">Phosphate ABC transporter substrate-binding protein, PhoT family</fullName>
    </submittedName>
</protein>
<evidence type="ECO:0000256" key="1">
    <source>
        <dbReference type="ARBA" id="ARBA00022729"/>
    </source>
</evidence>
<dbReference type="SUPFAM" id="SSF53850">
    <property type="entry name" value="Periplasmic binding protein-like II"/>
    <property type="match status" value="1"/>
</dbReference>
<dbReference type="EMBL" id="QHKM01000007">
    <property type="protein sequence ID" value="RAK64121.1"/>
    <property type="molecule type" value="Genomic_DNA"/>
</dbReference>
<dbReference type="Gene3D" id="3.40.190.10">
    <property type="entry name" value="Periplasmic binding protein-like II"/>
    <property type="match status" value="2"/>
</dbReference>
<dbReference type="Proteomes" id="UP000248553">
    <property type="component" value="Unassembled WGS sequence"/>
</dbReference>
<dbReference type="PANTHER" id="PTHR30570">
    <property type="entry name" value="PERIPLASMIC PHOSPHATE BINDING COMPONENT OF PHOSPHATE ABC TRANSPORTER"/>
    <property type="match status" value="1"/>
</dbReference>
<gene>
    <name evidence="4" type="ORF">DLM85_19475</name>
</gene>
<name>A0A328BCF7_9BACT</name>
<evidence type="ECO:0000313" key="4">
    <source>
        <dbReference type="EMBL" id="RAK64121.1"/>
    </source>
</evidence>
<evidence type="ECO:0000256" key="2">
    <source>
        <dbReference type="SAM" id="SignalP"/>
    </source>
</evidence>
<feature type="signal peptide" evidence="2">
    <location>
        <begin position="1"/>
        <end position="23"/>
    </location>
</feature>
<dbReference type="RefSeq" id="WP_111479842.1">
    <property type="nucleotide sequence ID" value="NZ_QHKM01000007.1"/>
</dbReference>
<reference evidence="5" key="1">
    <citation type="submission" date="2018-05" db="EMBL/GenBank/DDBJ databases">
        <authorList>
            <person name="Nie L."/>
        </authorList>
    </citation>
    <scope>NUCLEOTIDE SEQUENCE [LARGE SCALE GENOMIC DNA]</scope>
    <source>
        <strain evidence="5">NL</strain>
    </source>
</reference>
<dbReference type="PANTHER" id="PTHR30570:SF1">
    <property type="entry name" value="PHOSPHATE-BINDING PROTEIN PSTS"/>
    <property type="match status" value="1"/>
</dbReference>
<dbReference type="Pfam" id="PF12849">
    <property type="entry name" value="PBP_like_2"/>
    <property type="match status" value="1"/>
</dbReference>
<dbReference type="InterPro" id="IPR050811">
    <property type="entry name" value="Phosphate_ABC_transporter"/>
</dbReference>
<proteinExistence type="predicted"/>
<organism evidence="4 5">
    <name type="scientific">Hymenobacter edaphi</name>
    <dbReference type="NCBI Taxonomy" id="2211146"/>
    <lineage>
        <taxon>Bacteria</taxon>
        <taxon>Pseudomonadati</taxon>
        <taxon>Bacteroidota</taxon>
        <taxon>Cytophagia</taxon>
        <taxon>Cytophagales</taxon>
        <taxon>Hymenobacteraceae</taxon>
        <taxon>Hymenobacter</taxon>
    </lineage>
</organism>
<feature type="chain" id="PRO_5016239020" evidence="2">
    <location>
        <begin position="24"/>
        <end position="326"/>
    </location>
</feature>
<evidence type="ECO:0000259" key="3">
    <source>
        <dbReference type="Pfam" id="PF12849"/>
    </source>
</evidence>
<feature type="domain" description="PBP" evidence="3">
    <location>
        <begin position="36"/>
        <end position="299"/>
    </location>
</feature>
<accession>A0A328BCF7</accession>
<sequence>MTLSKVTPRALGAALALSIALLAGCNGNKSTTPDADNDTPTSGTIKVSIDNTFEPILKSHIDTFQKLYQYAHVQPAYKPEREAMRDLLEDKVRAVIVARGLKPEEQAEFDRQTIVPHLTHVATDGVAIILHPSNPDSLLTLAQLKAIFTGQVAQWKQVSGKASSLGKISPVFDQNNSSTTRYVQDSVTRGAALAKEVFASESNPKLIDYVATHPNAIGVIGVNWISDQDDAKVQSFLRKIQVAAIGKSKVTAPGKPDDYVKPYQAYLATQEYPLRRKLYVISREARTGLGTGFASFVAGNQGQLIFLKSGLMPAVGQVRLVQANKE</sequence>
<dbReference type="OrthoDB" id="1450880at2"/>
<keyword evidence="5" id="KW-1185">Reference proteome</keyword>